<feature type="transmembrane region" description="Helical" evidence="13">
    <location>
        <begin position="48"/>
        <end position="66"/>
    </location>
</feature>
<evidence type="ECO:0000256" key="12">
    <source>
        <dbReference type="ARBA" id="ARBA00023136"/>
    </source>
</evidence>
<protein>
    <submittedName>
        <fullName evidence="15">Zn-dependent protease</fullName>
    </submittedName>
</protein>
<gene>
    <name evidence="15" type="ordered locus">Halha_0607</name>
</gene>
<keyword evidence="7" id="KW-0479">Metal-binding</keyword>
<organism evidence="15 16">
    <name type="scientific">Halobacteroides halobius (strain ATCC 35273 / DSM 5150 / MD-1)</name>
    <dbReference type="NCBI Taxonomy" id="748449"/>
    <lineage>
        <taxon>Bacteria</taxon>
        <taxon>Bacillati</taxon>
        <taxon>Bacillota</taxon>
        <taxon>Clostridia</taxon>
        <taxon>Halanaerobiales</taxon>
        <taxon>Halobacteroidaceae</taxon>
        <taxon>Halobacteroides</taxon>
    </lineage>
</organism>
<evidence type="ECO:0000256" key="8">
    <source>
        <dbReference type="ARBA" id="ARBA00022801"/>
    </source>
</evidence>
<evidence type="ECO:0000256" key="10">
    <source>
        <dbReference type="ARBA" id="ARBA00022989"/>
    </source>
</evidence>
<feature type="transmembrane region" description="Helical" evidence="13">
    <location>
        <begin position="87"/>
        <end position="109"/>
    </location>
</feature>
<dbReference type="RefSeq" id="WP_015326306.1">
    <property type="nucleotide sequence ID" value="NC_019978.1"/>
</dbReference>
<keyword evidence="11" id="KW-0482">Metalloprotease</keyword>
<dbReference type="InterPro" id="IPR044537">
    <property type="entry name" value="Rip2-like"/>
</dbReference>
<feature type="transmembrane region" description="Helical" evidence="13">
    <location>
        <begin position="174"/>
        <end position="201"/>
    </location>
</feature>
<dbReference type="eggNOG" id="COG1994">
    <property type="taxonomic scope" value="Bacteria"/>
</dbReference>
<evidence type="ECO:0000256" key="2">
    <source>
        <dbReference type="ARBA" id="ARBA00004651"/>
    </source>
</evidence>
<dbReference type="STRING" id="748449.Halha_0607"/>
<dbReference type="Pfam" id="PF02163">
    <property type="entry name" value="Peptidase_M50"/>
    <property type="match status" value="1"/>
</dbReference>
<dbReference type="Proteomes" id="UP000010880">
    <property type="component" value="Chromosome"/>
</dbReference>
<comment type="subcellular location">
    <subcellularLocation>
        <location evidence="2">Cell membrane</location>
        <topology evidence="2">Multi-pass membrane protein</topology>
    </subcellularLocation>
</comment>
<evidence type="ECO:0000256" key="11">
    <source>
        <dbReference type="ARBA" id="ARBA00023049"/>
    </source>
</evidence>
<dbReference type="InterPro" id="IPR008915">
    <property type="entry name" value="Peptidase_M50"/>
</dbReference>
<proteinExistence type="inferred from homology"/>
<keyword evidence="8" id="KW-0378">Hydrolase</keyword>
<evidence type="ECO:0000256" key="7">
    <source>
        <dbReference type="ARBA" id="ARBA00022723"/>
    </source>
</evidence>
<evidence type="ECO:0000313" key="15">
    <source>
        <dbReference type="EMBL" id="AGB40580.1"/>
    </source>
</evidence>
<keyword evidence="10 13" id="KW-1133">Transmembrane helix</keyword>
<evidence type="ECO:0000256" key="4">
    <source>
        <dbReference type="ARBA" id="ARBA00022475"/>
    </source>
</evidence>
<dbReference type="PANTHER" id="PTHR35864:SF1">
    <property type="entry name" value="ZINC METALLOPROTEASE YWHC-RELATED"/>
    <property type="match status" value="1"/>
</dbReference>
<comment type="cofactor">
    <cofactor evidence="1">
        <name>Zn(2+)</name>
        <dbReference type="ChEBI" id="CHEBI:29105"/>
    </cofactor>
</comment>
<keyword evidence="5 15" id="KW-0645">Protease</keyword>
<reference evidence="16" key="1">
    <citation type="submission" date="2012-02" db="EMBL/GenBank/DDBJ databases">
        <title>The complete genome of Halobacteroides halobius DSM 5150.</title>
        <authorList>
            <person name="Lucas S."/>
            <person name="Copeland A."/>
            <person name="Lapidus A."/>
            <person name="Glavina del Rio T."/>
            <person name="Dalin E."/>
            <person name="Tice H."/>
            <person name="Bruce D."/>
            <person name="Goodwin L."/>
            <person name="Pitluck S."/>
            <person name="Peters L."/>
            <person name="Mikhailova N."/>
            <person name="Gu W."/>
            <person name="Kyrpides N."/>
            <person name="Mavromatis K."/>
            <person name="Ivanova N."/>
            <person name="Brettin T."/>
            <person name="Detter J.C."/>
            <person name="Han C."/>
            <person name="Larimer F."/>
            <person name="Land M."/>
            <person name="Hauser L."/>
            <person name="Markowitz V."/>
            <person name="Cheng J.-F."/>
            <person name="Hugenholtz P."/>
            <person name="Woyke T."/>
            <person name="Wu D."/>
            <person name="Tindall B."/>
            <person name="Pomrenke H."/>
            <person name="Brambilla E."/>
            <person name="Klenk H.-P."/>
            <person name="Eisen J.A."/>
        </authorList>
    </citation>
    <scope>NUCLEOTIDE SEQUENCE [LARGE SCALE GENOMIC DNA]</scope>
    <source>
        <strain evidence="16">ATCC 35273 / DSM 5150 / MD-1</strain>
    </source>
</reference>
<dbReference type="GO" id="GO:0005886">
    <property type="term" value="C:plasma membrane"/>
    <property type="evidence" value="ECO:0007669"/>
    <property type="project" value="UniProtKB-SubCell"/>
</dbReference>
<keyword evidence="4" id="KW-1003">Cell membrane</keyword>
<dbReference type="GO" id="GO:0008237">
    <property type="term" value="F:metallopeptidase activity"/>
    <property type="evidence" value="ECO:0007669"/>
    <property type="project" value="UniProtKB-KW"/>
</dbReference>
<dbReference type="OrthoDB" id="9800627at2"/>
<dbReference type="GO" id="GO:0006508">
    <property type="term" value="P:proteolysis"/>
    <property type="evidence" value="ECO:0007669"/>
    <property type="project" value="UniProtKB-KW"/>
</dbReference>
<keyword evidence="9" id="KW-0862">Zinc</keyword>
<dbReference type="InterPro" id="IPR052348">
    <property type="entry name" value="Metallopeptidase_M50B"/>
</dbReference>
<name>L0K7P9_HALHC</name>
<evidence type="ECO:0000256" key="13">
    <source>
        <dbReference type="SAM" id="Phobius"/>
    </source>
</evidence>
<accession>L0K7P9</accession>
<dbReference type="AlphaFoldDB" id="L0K7P9"/>
<evidence type="ECO:0000256" key="3">
    <source>
        <dbReference type="ARBA" id="ARBA00007931"/>
    </source>
</evidence>
<evidence type="ECO:0000256" key="1">
    <source>
        <dbReference type="ARBA" id="ARBA00001947"/>
    </source>
</evidence>
<evidence type="ECO:0000259" key="14">
    <source>
        <dbReference type="Pfam" id="PF02163"/>
    </source>
</evidence>
<keyword evidence="12 13" id="KW-0472">Membrane</keyword>
<keyword evidence="16" id="KW-1185">Reference proteome</keyword>
<evidence type="ECO:0000256" key="5">
    <source>
        <dbReference type="ARBA" id="ARBA00022670"/>
    </source>
</evidence>
<feature type="domain" description="Peptidase M50" evidence="14">
    <location>
        <begin position="122"/>
        <end position="167"/>
    </location>
</feature>
<dbReference type="HOGENOM" id="CLU_086979_1_1_9"/>
<evidence type="ECO:0000313" key="16">
    <source>
        <dbReference type="Proteomes" id="UP000010880"/>
    </source>
</evidence>
<feature type="transmembrane region" description="Helical" evidence="13">
    <location>
        <begin position="121"/>
        <end position="142"/>
    </location>
</feature>
<dbReference type="CDD" id="cd06158">
    <property type="entry name" value="S2P-M50_like_1"/>
    <property type="match status" value="1"/>
</dbReference>
<evidence type="ECO:0000256" key="9">
    <source>
        <dbReference type="ARBA" id="ARBA00022833"/>
    </source>
</evidence>
<keyword evidence="6 13" id="KW-0812">Transmembrane</keyword>
<dbReference type="GO" id="GO:0046872">
    <property type="term" value="F:metal ion binding"/>
    <property type="evidence" value="ECO:0007669"/>
    <property type="project" value="UniProtKB-KW"/>
</dbReference>
<comment type="similarity">
    <text evidence="3">Belongs to the peptidase M50B family.</text>
</comment>
<dbReference type="PANTHER" id="PTHR35864">
    <property type="entry name" value="ZINC METALLOPROTEASE MJ0611-RELATED"/>
    <property type="match status" value="1"/>
</dbReference>
<dbReference type="EMBL" id="CP003359">
    <property type="protein sequence ID" value="AGB40580.1"/>
    <property type="molecule type" value="Genomic_DNA"/>
</dbReference>
<sequence length="203" mass="22864">MNFIAELVLLIPVLLLSLSMHEFAHGKMADFLGDPTPKATGRLTLNPLAHLSFLGTLVLLLTRRFGWAKPVQINPKYFKDRKKGMMLVGLAGPLANISLAITFAIMYNYLSFLFTFFNPRIIAYFFQIAIAVNLGLAIFNLIPIPPLDGSKILEGILPKSMDHILYNLKAYGPFFLLLFLFMGWLDFIINPIFGVLFNLILQI</sequence>
<evidence type="ECO:0000256" key="6">
    <source>
        <dbReference type="ARBA" id="ARBA00022692"/>
    </source>
</evidence>
<dbReference type="KEGG" id="hhl:Halha_0607"/>